<dbReference type="AlphaFoldDB" id="A0A0F9HRJ4"/>
<sequence>IIYSIKVYFGSFNVNRDVLNKNYGFNILSGVVKEKGREGLNYISLANFRHEIVGRYTSAIAFDSNTFIRDDNQEQYGAEGNYPYSFNYTKGIQGQGPITIWVAKGGELNVNEITNEPLVDYYIEYDIRPVSFPYDWDNLSYERS</sequence>
<evidence type="ECO:0000313" key="1">
    <source>
        <dbReference type="EMBL" id="KKL77747.1"/>
    </source>
</evidence>
<feature type="non-terminal residue" evidence="1">
    <location>
        <position position="1"/>
    </location>
</feature>
<gene>
    <name evidence="1" type="ORF">LCGC14_2031770</name>
</gene>
<name>A0A0F9HRJ4_9ZZZZ</name>
<comment type="caution">
    <text evidence="1">The sequence shown here is derived from an EMBL/GenBank/DDBJ whole genome shotgun (WGS) entry which is preliminary data.</text>
</comment>
<proteinExistence type="predicted"/>
<protein>
    <submittedName>
        <fullName evidence="1">Uncharacterized protein</fullName>
    </submittedName>
</protein>
<reference evidence="1" key="1">
    <citation type="journal article" date="2015" name="Nature">
        <title>Complex archaea that bridge the gap between prokaryotes and eukaryotes.</title>
        <authorList>
            <person name="Spang A."/>
            <person name="Saw J.H."/>
            <person name="Jorgensen S.L."/>
            <person name="Zaremba-Niedzwiedzka K."/>
            <person name="Martijn J."/>
            <person name="Lind A.E."/>
            <person name="van Eijk R."/>
            <person name="Schleper C."/>
            <person name="Guy L."/>
            <person name="Ettema T.J."/>
        </authorList>
    </citation>
    <scope>NUCLEOTIDE SEQUENCE</scope>
</reference>
<dbReference type="EMBL" id="LAZR01023660">
    <property type="protein sequence ID" value="KKL77747.1"/>
    <property type="molecule type" value="Genomic_DNA"/>
</dbReference>
<organism evidence="1">
    <name type="scientific">marine sediment metagenome</name>
    <dbReference type="NCBI Taxonomy" id="412755"/>
    <lineage>
        <taxon>unclassified sequences</taxon>
        <taxon>metagenomes</taxon>
        <taxon>ecological metagenomes</taxon>
    </lineage>
</organism>
<accession>A0A0F9HRJ4</accession>